<dbReference type="InterPro" id="IPR035965">
    <property type="entry name" value="PAS-like_dom_sf"/>
</dbReference>
<dbReference type="PROSITE" id="PS50109">
    <property type="entry name" value="HIS_KIN"/>
    <property type="match status" value="1"/>
</dbReference>
<evidence type="ECO:0000256" key="2">
    <source>
        <dbReference type="ARBA" id="ARBA00012438"/>
    </source>
</evidence>
<dbReference type="Pfam" id="PF00989">
    <property type="entry name" value="PAS"/>
    <property type="match status" value="1"/>
</dbReference>
<keyword evidence="4" id="KW-0808">Transferase</keyword>
<evidence type="ECO:0000259" key="13">
    <source>
        <dbReference type="PROSITE" id="PS50110"/>
    </source>
</evidence>
<dbReference type="PROSITE" id="PS50112">
    <property type="entry name" value="PAS"/>
    <property type="match status" value="4"/>
</dbReference>
<dbReference type="CDD" id="cd17546">
    <property type="entry name" value="REC_hyHK_CKI1_RcsC-like"/>
    <property type="match status" value="2"/>
</dbReference>
<dbReference type="Pfam" id="PF00072">
    <property type="entry name" value="Response_reg"/>
    <property type="match status" value="2"/>
</dbReference>
<dbReference type="SMART" id="SM00091">
    <property type="entry name" value="PAS"/>
    <property type="match status" value="5"/>
</dbReference>
<gene>
    <name evidence="16" type="ORF">TPSD3_14720</name>
</gene>
<dbReference type="InterPro" id="IPR001610">
    <property type="entry name" value="PAC"/>
</dbReference>
<dbReference type="AlphaFoldDB" id="A0A251X5D8"/>
<evidence type="ECO:0000259" key="15">
    <source>
        <dbReference type="PROSITE" id="PS50113"/>
    </source>
</evidence>
<dbReference type="CDD" id="cd00082">
    <property type="entry name" value="HisKA"/>
    <property type="match status" value="1"/>
</dbReference>
<evidence type="ECO:0000256" key="1">
    <source>
        <dbReference type="ARBA" id="ARBA00000085"/>
    </source>
</evidence>
<proteinExistence type="predicted"/>
<dbReference type="SMART" id="SM00086">
    <property type="entry name" value="PAC"/>
    <property type="match status" value="3"/>
</dbReference>
<dbReference type="SUPFAM" id="SSF55785">
    <property type="entry name" value="PYP-like sensor domain (PAS domain)"/>
    <property type="match status" value="4"/>
</dbReference>
<dbReference type="NCBIfam" id="TIGR00229">
    <property type="entry name" value="sensory_box"/>
    <property type="match status" value="4"/>
</dbReference>
<dbReference type="Gene3D" id="3.30.565.10">
    <property type="entry name" value="Histidine kinase-like ATPase, C-terminal domain"/>
    <property type="match status" value="1"/>
</dbReference>
<dbReference type="Gene3D" id="3.30.450.20">
    <property type="entry name" value="PAS domain"/>
    <property type="match status" value="5"/>
</dbReference>
<feature type="domain" description="Histidine kinase" evidence="12">
    <location>
        <begin position="639"/>
        <end position="859"/>
    </location>
</feature>
<dbReference type="EC" id="2.7.13.3" evidence="2"/>
<dbReference type="PROSITE" id="PS50110">
    <property type="entry name" value="RESPONSE_REGULATORY"/>
    <property type="match status" value="2"/>
</dbReference>
<dbReference type="PANTHER" id="PTHR45339:SF1">
    <property type="entry name" value="HYBRID SIGNAL TRANSDUCTION HISTIDINE KINASE J"/>
    <property type="match status" value="1"/>
</dbReference>
<dbReference type="InterPro" id="IPR036097">
    <property type="entry name" value="HisK_dim/P_sf"/>
</dbReference>
<evidence type="ECO:0000256" key="3">
    <source>
        <dbReference type="ARBA" id="ARBA00022553"/>
    </source>
</evidence>
<dbReference type="OrthoDB" id="9792854at2"/>
<feature type="domain" description="Response regulatory" evidence="13">
    <location>
        <begin position="876"/>
        <end position="995"/>
    </location>
</feature>
<dbReference type="PROSITE" id="PS50113">
    <property type="entry name" value="PAC"/>
    <property type="match status" value="2"/>
</dbReference>
<feature type="domain" description="PAS" evidence="14">
    <location>
        <begin position="374"/>
        <end position="420"/>
    </location>
</feature>
<dbReference type="InterPro" id="IPR000014">
    <property type="entry name" value="PAS"/>
</dbReference>
<comment type="catalytic activity">
    <reaction evidence="1">
        <text>ATP + protein L-histidine = ADP + protein N-phospho-L-histidine.</text>
        <dbReference type="EC" id="2.7.13.3"/>
    </reaction>
</comment>
<dbReference type="InterPro" id="IPR000700">
    <property type="entry name" value="PAS-assoc_C"/>
</dbReference>
<dbReference type="FunFam" id="1.10.287.130:FF:000002">
    <property type="entry name" value="Two-component osmosensing histidine kinase"/>
    <property type="match status" value="1"/>
</dbReference>
<sequence length="1148" mass="132354">MNRLAHSIELLPLSSVILCVTDKAGQIQQYTTGFIHHFAVQQVSPVQDFFALIHPQDQALIQRVFNELSHGGRMELACRCRCEAGYLWIDWEVACINQQWHFAAQSIHESFTDNTVLRDADRYRKLFENSHIGILIANRDGFPVSVNPYLEHLLGYTEAEFCKMPFTALTHPEDVEFSLRYFEKLTLQLVEHYEIEKRYLHRNGQVIWCQVAVTRISMRDGDFQCLSMFQDISERKRIEHTLREREERFNLAVRASNDGVWDWHIPSGKVWASLRWLQMLGYGQGELNLTITTFYELLHPEDRDHVRKNIENYLEDENDRYEVSFRLRHKHGGYRWILSRGTGVYGEDGQYIRMVGTHTDMTAQKEAEQAEQKAREFLDRIVNTIPIPVFVKDEQHRWILINQAFCNFFGYSYDYLINQTDSLIFSQEKAQYNWERDKKVLQMGYSNTEQIEYETQHGKRIALSTETRYIDQQNNAYIVGGIVDISELKQKEADLQKELQRNQLFFSTSMDGIAIFDAQGHLQQVNRAYCQMLGYEESDILRLSLADLEAHHSSDKVAAHIENIKKLGSDRYETQLKHCQEHLVDVEISITYVPFSEQEGMLFSVTHDISQRRKATQELKQAKEAAETANQSKSQFLATMSHEIRTPMNGVIGMTDLLLSTELTPQQLDYVQTLRSSGESLLTIINDILDFSKIEAGKLVLENLPFNLNMLIEEVIHLFAPSADRKGIELWYKVPSLTCLLGGDPSRLRQILMNLLGNALKFTEQGAVSLRISEQARSRHLIYLKFEISDTGIGIAEEEKSRLFQPFSQADNSTSRRYGGTGLGLVIVQRLVELMEGEMGFSSVVNEGSHFWFTLPLMLTRKQLPELVHETLKKHRILVVDNNVKLRELFTEQFNEWGIANTTVEDSPSALRLLRAAIQTEQPFTIVLLEKQMPFMDGDALARIIRADSRFNSLKLLMLTRITQPLNQESLSRLQGYITKPINFQKLHEQLLNLEEKTRIKSEIIVASHPDKITQPSVYQHHKKMRVLLVEDNLTNQKVAQLMLSKLNCEITIANNGIRALNLLKEKHDLFDLVFMDCQMPEMDGFEATKAIRNYEQLKQLPPIPIIALTANAMAGDATRCKDAGMDDYLSKPVKSEDLKTVILSWAK</sequence>
<evidence type="ECO:0000256" key="11">
    <source>
        <dbReference type="PROSITE-ProRule" id="PRU00169"/>
    </source>
</evidence>
<name>A0A251X5D8_9GAMM</name>
<organism evidence="16 17">
    <name type="scientific">Thioflexithrix psekupsensis</name>
    <dbReference type="NCBI Taxonomy" id="1570016"/>
    <lineage>
        <taxon>Bacteria</taxon>
        <taxon>Pseudomonadati</taxon>
        <taxon>Pseudomonadota</taxon>
        <taxon>Gammaproteobacteria</taxon>
        <taxon>Thiotrichales</taxon>
        <taxon>Thioflexithrix</taxon>
    </lineage>
</organism>
<keyword evidence="17" id="KW-1185">Reference proteome</keyword>
<evidence type="ECO:0000256" key="5">
    <source>
        <dbReference type="ARBA" id="ARBA00022741"/>
    </source>
</evidence>
<evidence type="ECO:0000313" key="16">
    <source>
        <dbReference type="EMBL" id="OUD12362.1"/>
    </source>
</evidence>
<dbReference type="GO" id="GO:0000155">
    <property type="term" value="F:phosphorelay sensor kinase activity"/>
    <property type="evidence" value="ECO:0007669"/>
    <property type="project" value="InterPro"/>
</dbReference>
<dbReference type="InterPro" id="IPR003594">
    <property type="entry name" value="HATPase_dom"/>
</dbReference>
<dbReference type="SMART" id="SM00388">
    <property type="entry name" value="HisKA"/>
    <property type="match status" value="1"/>
</dbReference>
<dbReference type="FunFam" id="3.30.565.10:FF:000010">
    <property type="entry name" value="Sensor histidine kinase RcsC"/>
    <property type="match status" value="1"/>
</dbReference>
<evidence type="ECO:0000256" key="4">
    <source>
        <dbReference type="ARBA" id="ARBA00022679"/>
    </source>
</evidence>
<dbReference type="GO" id="GO:0005524">
    <property type="term" value="F:ATP binding"/>
    <property type="evidence" value="ECO:0007669"/>
    <property type="project" value="UniProtKB-KW"/>
</dbReference>
<keyword evidence="7" id="KW-0067">ATP-binding</keyword>
<evidence type="ECO:0000259" key="14">
    <source>
        <dbReference type="PROSITE" id="PS50112"/>
    </source>
</evidence>
<feature type="domain" description="PAS" evidence="14">
    <location>
        <begin position="498"/>
        <end position="541"/>
    </location>
</feature>
<feature type="domain" description="PAS" evidence="14">
    <location>
        <begin position="119"/>
        <end position="176"/>
    </location>
</feature>
<keyword evidence="3 11" id="KW-0597">Phosphoprotein</keyword>
<dbReference type="EMBL" id="MSLT01000023">
    <property type="protein sequence ID" value="OUD12362.1"/>
    <property type="molecule type" value="Genomic_DNA"/>
</dbReference>
<dbReference type="RefSeq" id="WP_086489312.1">
    <property type="nucleotide sequence ID" value="NZ_MSLT01000023.1"/>
</dbReference>
<dbReference type="InterPro" id="IPR003661">
    <property type="entry name" value="HisK_dim/P_dom"/>
</dbReference>
<keyword evidence="5" id="KW-0547">Nucleotide-binding</keyword>
<dbReference type="InterPro" id="IPR013655">
    <property type="entry name" value="PAS_fold_3"/>
</dbReference>
<comment type="subunit">
    <text evidence="9">At low DSF concentrations, interacts with RpfF.</text>
</comment>
<keyword evidence="8" id="KW-0902">Two-component regulatory system</keyword>
<dbReference type="InterPro" id="IPR004358">
    <property type="entry name" value="Sig_transdc_His_kin-like_C"/>
</dbReference>
<feature type="domain" description="Response regulatory" evidence="13">
    <location>
        <begin position="1026"/>
        <end position="1147"/>
    </location>
</feature>
<dbReference type="CDD" id="cd16922">
    <property type="entry name" value="HATPase_EvgS-ArcB-TorS-like"/>
    <property type="match status" value="1"/>
</dbReference>
<feature type="domain" description="PAC" evidence="15">
    <location>
        <begin position="321"/>
        <end position="373"/>
    </location>
</feature>
<keyword evidence="6" id="KW-0418">Kinase</keyword>
<dbReference type="Pfam" id="PF13426">
    <property type="entry name" value="PAS_9"/>
    <property type="match status" value="1"/>
</dbReference>
<dbReference type="Gene3D" id="1.10.287.130">
    <property type="match status" value="1"/>
</dbReference>
<dbReference type="InterPro" id="IPR013767">
    <property type="entry name" value="PAS_fold"/>
</dbReference>
<evidence type="ECO:0000256" key="8">
    <source>
        <dbReference type="ARBA" id="ARBA00023012"/>
    </source>
</evidence>
<comment type="caution">
    <text evidence="11">Lacks conserved residue(s) required for the propagation of feature annotation.</text>
</comment>
<dbReference type="Pfam" id="PF02518">
    <property type="entry name" value="HATPase_c"/>
    <property type="match status" value="1"/>
</dbReference>
<dbReference type="InterPro" id="IPR005467">
    <property type="entry name" value="His_kinase_dom"/>
</dbReference>
<protein>
    <recommendedName>
        <fullName evidence="10">Sensory/regulatory protein RpfC</fullName>
        <ecNumber evidence="2">2.7.13.3</ecNumber>
    </recommendedName>
</protein>
<dbReference type="CDD" id="cd00130">
    <property type="entry name" value="PAS"/>
    <property type="match status" value="4"/>
</dbReference>
<dbReference type="SMART" id="SM00448">
    <property type="entry name" value="REC"/>
    <property type="match status" value="2"/>
</dbReference>
<evidence type="ECO:0000256" key="10">
    <source>
        <dbReference type="ARBA" id="ARBA00068150"/>
    </source>
</evidence>
<dbReference type="Pfam" id="PF08447">
    <property type="entry name" value="PAS_3"/>
    <property type="match status" value="2"/>
</dbReference>
<accession>A0A251X5D8</accession>
<evidence type="ECO:0000256" key="9">
    <source>
        <dbReference type="ARBA" id="ARBA00064003"/>
    </source>
</evidence>
<dbReference type="InterPro" id="IPR011006">
    <property type="entry name" value="CheY-like_superfamily"/>
</dbReference>
<dbReference type="PANTHER" id="PTHR45339">
    <property type="entry name" value="HYBRID SIGNAL TRANSDUCTION HISTIDINE KINASE J"/>
    <property type="match status" value="1"/>
</dbReference>
<feature type="domain" description="PAC" evidence="15">
    <location>
        <begin position="193"/>
        <end position="244"/>
    </location>
</feature>
<dbReference type="SUPFAM" id="SSF55874">
    <property type="entry name" value="ATPase domain of HSP90 chaperone/DNA topoisomerase II/histidine kinase"/>
    <property type="match status" value="1"/>
</dbReference>
<feature type="domain" description="PAS" evidence="14">
    <location>
        <begin position="245"/>
        <end position="317"/>
    </location>
</feature>
<dbReference type="InterPro" id="IPR036890">
    <property type="entry name" value="HATPase_C_sf"/>
</dbReference>
<dbReference type="Gene3D" id="3.40.50.2300">
    <property type="match status" value="2"/>
</dbReference>
<comment type="caution">
    <text evidence="16">The sequence shown here is derived from an EMBL/GenBank/DDBJ whole genome shotgun (WGS) entry which is preliminary data.</text>
</comment>
<dbReference type="SUPFAM" id="SSF47384">
    <property type="entry name" value="Homodimeric domain of signal transducing histidine kinase"/>
    <property type="match status" value="1"/>
</dbReference>
<dbReference type="InterPro" id="IPR001789">
    <property type="entry name" value="Sig_transdc_resp-reg_receiver"/>
</dbReference>
<dbReference type="SMART" id="SM00387">
    <property type="entry name" value="HATPase_c"/>
    <property type="match status" value="1"/>
</dbReference>
<evidence type="ECO:0000256" key="7">
    <source>
        <dbReference type="ARBA" id="ARBA00022840"/>
    </source>
</evidence>
<evidence type="ECO:0000259" key="12">
    <source>
        <dbReference type="PROSITE" id="PS50109"/>
    </source>
</evidence>
<evidence type="ECO:0000256" key="6">
    <source>
        <dbReference type="ARBA" id="ARBA00022777"/>
    </source>
</evidence>
<dbReference type="Proteomes" id="UP000194798">
    <property type="component" value="Unassembled WGS sequence"/>
</dbReference>
<dbReference type="SUPFAM" id="SSF52172">
    <property type="entry name" value="CheY-like"/>
    <property type="match status" value="2"/>
</dbReference>
<dbReference type="GO" id="GO:0006355">
    <property type="term" value="P:regulation of DNA-templated transcription"/>
    <property type="evidence" value="ECO:0007669"/>
    <property type="project" value="InterPro"/>
</dbReference>
<feature type="modified residue" description="4-aspartylphosphate" evidence="11">
    <location>
        <position position="1077"/>
    </location>
</feature>
<dbReference type="PRINTS" id="PR00344">
    <property type="entry name" value="BCTRLSENSOR"/>
</dbReference>
<reference evidence="16 17" key="1">
    <citation type="submission" date="2016-12" db="EMBL/GenBank/DDBJ databases">
        <title>Thioflexothrix psekupsii D3 genome sequencing and assembly.</title>
        <authorList>
            <person name="Fomenkov A."/>
            <person name="Vincze T."/>
            <person name="Grabovich M."/>
            <person name="Anton B.P."/>
            <person name="Dubinina G."/>
            <person name="Orlova M."/>
            <person name="Belousova E."/>
            <person name="Roberts R.J."/>
        </authorList>
    </citation>
    <scope>NUCLEOTIDE SEQUENCE [LARGE SCALE GENOMIC DNA]</scope>
    <source>
        <strain evidence="16">D3</strain>
    </source>
</reference>
<evidence type="ECO:0000313" key="17">
    <source>
        <dbReference type="Proteomes" id="UP000194798"/>
    </source>
</evidence>
<dbReference type="Pfam" id="PF00512">
    <property type="entry name" value="HisKA"/>
    <property type="match status" value="1"/>
</dbReference>